<dbReference type="STRING" id="188477.A0A3S1BMY2"/>
<comment type="similarity">
    <text evidence="1">Belongs to the HEBP family.</text>
</comment>
<dbReference type="PANTHER" id="PTHR11220">
    <property type="entry name" value="HEME-BINDING PROTEIN-RELATED"/>
    <property type="match status" value="1"/>
</dbReference>
<evidence type="ECO:0000256" key="1">
    <source>
        <dbReference type="ARBA" id="ARBA00009817"/>
    </source>
</evidence>
<dbReference type="FunFam" id="3.20.80.10:FF:000002">
    <property type="entry name" value="Heme-binding protein 2"/>
    <property type="match status" value="1"/>
</dbReference>
<gene>
    <name evidence="3" type="ORF">EGW08_004780</name>
</gene>
<keyword evidence="4" id="KW-1185">Reference proteome</keyword>
<dbReference type="Pfam" id="PF04832">
    <property type="entry name" value="SOUL"/>
    <property type="match status" value="1"/>
</dbReference>
<dbReference type="Gene3D" id="3.20.80.10">
    <property type="entry name" value="Regulatory factor, effector binding domain"/>
    <property type="match status" value="1"/>
</dbReference>
<dbReference type="OrthoDB" id="6424451at2759"/>
<sequence>MAGKSLICLAVIAASLVAVQGMSKPSFCKNYDCPPFDTQKVNGIERRTYGETKWVGTSKVASSSDSASNGMFMKLFKYIQGENSAGKKIKMTVPVATKVQSLGGGQYRYTMMFYIPEANPPTPNDDQLDIITLPARDVYVRTFHKWFFMATNSEYVDNADELRTSLDSNSATYDMGSYYQVGYTSPMWPLRKHHEVWLDSA</sequence>
<organism evidence="3 4">
    <name type="scientific">Elysia chlorotica</name>
    <name type="common">Eastern emerald elysia</name>
    <name type="synonym">Sea slug</name>
    <dbReference type="NCBI Taxonomy" id="188477"/>
    <lineage>
        <taxon>Eukaryota</taxon>
        <taxon>Metazoa</taxon>
        <taxon>Spiralia</taxon>
        <taxon>Lophotrochozoa</taxon>
        <taxon>Mollusca</taxon>
        <taxon>Gastropoda</taxon>
        <taxon>Heterobranchia</taxon>
        <taxon>Euthyneura</taxon>
        <taxon>Panpulmonata</taxon>
        <taxon>Sacoglossa</taxon>
        <taxon>Placobranchoidea</taxon>
        <taxon>Plakobranchidae</taxon>
        <taxon>Elysia</taxon>
    </lineage>
</organism>
<feature type="chain" id="PRO_5018690648" description="Heme-binding protein 2" evidence="2">
    <location>
        <begin position="22"/>
        <end position="201"/>
    </location>
</feature>
<name>A0A3S1BMY2_ELYCH</name>
<evidence type="ECO:0000256" key="2">
    <source>
        <dbReference type="SAM" id="SignalP"/>
    </source>
</evidence>
<reference evidence="3 4" key="1">
    <citation type="submission" date="2019-01" db="EMBL/GenBank/DDBJ databases">
        <title>A draft genome assembly of the solar-powered sea slug Elysia chlorotica.</title>
        <authorList>
            <person name="Cai H."/>
            <person name="Li Q."/>
            <person name="Fang X."/>
            <person name="Li J."/>
            <person name="Curtis N.E."/>
            <person name="Altenburger A."/>
            <person name="Shibata T."/>
            <person name="Feng M."/>
            <person name="Maeda T."/>
            <person name="Schwartz J.A."/>
            <person name="Shigenobu S."/>
            <person name="Lundholm N."/>
            <person name="Nishiyama T."/>
            <person name="Yang H."/>
            <person name="Hasebe M."/>
            <person name="Li S."/>
            <person name="Pierce S.K."/>
            <person name="Wang J."/>
        </authorList>
    </citation>
    <scope>NUCLEOTIDE SEQUENCE [LARGE SCALE GENOMIC DNA]</scope>
    <source>
        <strain evidence="3">EC2010</strain>
        <tissue evidence="3">Whole organism of an adult</tissue>
    </source>
</reference>
<dbReference type="Proteomes" id="UP000271974">
    <property type="component" value="Unassembled WGS sequence"/>
</dbReference>
<dbReference type="InterPro" id="IPR006917">
    <property type="entry name" value="SOUL_heme-bd"/>
</dbReference>
<accession>A0A3S1BMY2</accession>
<evidence type="ECO:0000313" key="4">
    <source>
        <dbReference type="Proteomes" id="UP000271974"/>
    </source>
</evidence>
<dbReference type="AlphaFoldDB" id="A0A3S1BMY2"/>
<evidence type="ECO:0000313" key="3">
    <source>
        <dbReference type="EMBL" id="RUS87464.1"/>
    </source>
</evidence>
<dbReference type="InterPro" id="IPR011256">
    <property type="entry name" value="Reg_factor_effector_dom_sf"/>
</dbReference>
<dbReference type="SUPFAM" id="SSF55136">
    <property type="entry name" value="Probable bacterial effector-binding domain"/>
    <property type="match status" value="1"/>
</dbReference>
<comment type="caution">
    <text evidence="3">The sequence shown here is derived from an EMBL/GenBank/DDBJ whole genome shotgun (WGS) entry which is preliminary data.</text>
</comment>
<protein>
    <recommendedName>
        <fullName evidence="5">Heme-binding protein 2</fullName>
    </recommendedName>
</protein>
<keyword evidence="2" id="KW-0732">Signal</keyword>
<feature type="signal peptide" evidence="2">
    <location>
        <begin position="1"/>
        <end position="21"/>
    </location>
</feature>
<proteinExistence type="inferred from homology"/>
<evidence type="ECO:0008006" key="5">
    <source>
        <dbReference type="Google" id="ProtNLM"/>
    </source>
</evidence>
<dbReference type="EMBL" id="RQTK01000110">
    <property type="protein sequence ID" value="RUS87464.1"/>
    <property type="molecule type" value="Genomic_DNA"/>
</dbReference>
<dbReference type="PANTHER" id="PTHR11220:SF1">
    <property type="entry name" value="HEME-BINDING PROTEIN 2"/>
    <property type="match status" value="1"/>
</dbReference>